<keyword evidence="2" id="KW-1185">Reference proteome</keyword>
<proteinExistence type="predicted"/>
<evidence type="ECO:0000313" key="2">
    <source>
        <dbReference type="Proteomes" id="UP000798662"/>
    </source>
</evidence>
<evidence type="ECO:0000313" key="1">
    <source>
        <dbReference type="EMBL" id="KAK1865936.1"/>
    </source>
</evidence>
<dbReference type="Proteomes" id="UP000798662">
    <property type="component" value="Chromosome 2"/>
</dbReference>
<sequence length="482" mass="47254">MAGAPARGGLTRRVGGWVAAGGSVSGTPAGAAGRLTASWGPPLGGRRGLASSLPAAASASPAAAAAAAASAAAGGGGEGVLGRAVTTGPAAGMGGVADPPPPPPPPAPASDGGFGDPAGAHPQVDGAVWPTATIADADAAAAAASPPHAGATLPAGVDMATPAATAADAADAADAVAAAAPGVVDYLLLPIKATLETAHTMTGLPWWATIALTTLAVRTLLLPVSLRVNRRAHRARLLQPRIKELQAAVMQAAESGDRTAQAARQAAMMAFMNKHGVSPVGTLKDMAVQMPIFLGFFATINRLVAANAPGLSTEGALWFVDLTVRDAFYGLPLLTGLTTAVMVGAGGDGANAMAPAARKGMMAIGLLIVPLSAYFPAALFCYWLPSNLVSLAMAMALKRPAVRSAAGFDLPPGATADGRAGGGATVLVSPAEAAATYLRRNGGGEAALTPGRPVVLLKAPPVAGRRRPSPGGGGDAAPARRP</sequence>
<protein>
    <submittedName>
        <fullName evidence="1">Uncharacterized protein</fullName>
    </submittedName>
</protein>
<accession>A0ACC3C6K4</accession>
<name>A0ACC3C6K4_PYRYE</name>
<gene>
    <name evidence="1" type="ORF">I4F81_008458</name>
</gene>
<organism evidence="1 2">
    <name type="scientific">Pyropia yezoensis</name>
    <name type="common">Susabi-nori</name>
    <name type="synonym">Porphyra yezoensis</name>
    <dbReference type="NCBI Taxonomy" id="2788"/>
    <lineage>
        <taxon>Eukaryota</taxon>
        <taxon>Rhodophyta</taxon>
        <taxon>Bangiophyceae</taxon>
        <taxon>Bangiales</taxon>
        <taxon>Bangiaceae</taxon>
        <taxon>Pyropia</taxon>
    </lineage>
</organism>
<reference evidence="1" key="1">
    <citation type="submission" date="2019-11" db="EMBL/GenBank/DDBJ databases">
        <title>Nori genome reveals adaptations in red seaweeds to the harsh intertidal environment.</title>
        <authorList>
            <person name="Wang D."/>
            <person name="Mao Y."/>
        </authorList>
    </citation>
    <scope>NUCLEOTIDE SEQUENCE</scope>
    <source>
        <tissue evidence="1">Gametophyte</tissue>
    </source>
</reference>
<dbReference type="EMBL" id="CM020619">
    <property type="protein sequence ID" value="KAK1865936.1"/>
    <property type="molecule type" value="Genomic_DNA"/>
</dbReference>
<comment type="caution">
    <text evidence="1">The sequence shown here is derived from an EMBL/GenBank/DDBJ whole genome shotgun (WGS) entry which is preliminary data.</text>
</comment>